<gene>
    <name evidence="1" type="ORF">AN963_13090</name>
</gene>
<protein>
    <submittedName>
        <fullName evidence="1">Uncharacterized protein</fullName>
    </submittedName>
</protein>
<organism evidence="1 2">
    <name type="scientific">Brevibacillus choshinensis</name>
    <dbReference type="NCBI Taxonomy" id="54911"/>
    <lineage>
        <taxon>Bacteria</taxon>
        <taxon>Bacillati</taxon>
        <taxon>Bacillota</taxon>
        <taxon>Bacilli</taxon>
        <taxon>Bacillales</taxon>
        <taxon>Paenibacillaceae</taxon>
        <taxon>Brevibacillus</taxon>
    </lineage>
</organism>
<reference evidence="1 2" key="1">
    <citation type="submission" date="2015-09" db="EMBL/GenBank/DDBJ databases">
        <title>Genome sequencing project for genomic taxonomy and phylogenomics of Bacillus-like bacteria.</title>
        <authorList>
            <person name="Liu B."/>
            <person name="Wang J."/>
            <person name="Zhu Y."/>
            <person name="Liu G."/>
            <person name="Chen Q."/>
            <person name="Chen Z."/>
            <person name="Lan J."/>
            <person name="Che J."/>
            <person name="Ge C."/>
            <person name="Shi H."/>
            <person name="Pan Z."/>
            <person name="Liu X."/>
        </authorList>
    </citation>
    <scope>NUCLEOTIDE SEQUENCE [LARGE SCALE GENOMIC DNA]</scope>
    <source>
        <strain evidence="1 2">DSM 8552</strain>
    </source>
</reference>
<proteinExistence type="predicted"/>
<evidence type="ECO:0000313" key="1">
    <source>
        <dbReference type="EMBL" id="KQL45951.1"/>
    </source>
</evidence>
<sequence>MLGKRRWHFLIKSWYKKVEIPFARVDMAQVEGIFCTIGKFKFLGKKDELINIAEVGRSKLLWFLGTFLAVIQGGKAYSPNG</sequence>
<accession>A0ABR5N5Q2</accession>
<comment type="caution">
    <text evidence="1">The sequence shown here is derived from an EMBL/GenBank/DDBJ whole genome shotgun (WGS) entry which is preliminary data.</text>
</comment>
<keyword evidence="2" id="KW-1185">Reference proteome</keyword>
<dbReference type="Proteomes" id="UP000051063">
    <property type="component" value="Unassembled WGS sequence"/>
</dbReference>
<evidence type="ECO:0000313" key="2">
    <source>
        <dbReference type="Proteomes" id="UP000051063"/>
    </source>
</evidence>
<name>A0ABR5N5Q2_BRECH</name>
<dbReference type="EMBL" id="LJJB01000010">
    <property type="protein sequence ID" value="KQL45951.1"/>
    <property type="molecule type" value="Genomic_DNA"/>
</dbReference>